<dbReference type="PANTHER" id="PTHR43465">
    <property type="entry name" value="DUF1680 DOMAIN PROTEIN (AFU_ORTHOLOGUE AFUA_1G08910)"/>
    <property type="match status" value="1"/>
</dbReference>
<name>A0A178ZL82_9EURO</name>
<evidence type="ECO:0000313" key="4">
    <source>
        <dbReference type="EMBL" id="OAP60558.1"/>
    </source>
</evidence>
<accession>A0A178ZL82</accession>
<dbReference type="STRING" id="1367422.A0A178ZL82"/>
<dbReference type="AlphaFoldDB" id="A0A178ZL82"/>
<dbReference type="InterPro" id="IPR008928">
    <property type="entry name" value="6-hairpin_glycosidase_sf"/>
</dbReference>
<dbReference type="GeneID" id="30009728"/>
<dbReference type="InterPro" id="IPR049174">
    <property type="entry name" value="Beta-AFase-like"/>
</dbReference>
<keyword evidence="5" id="KW-1185">Reference proteome</keyword>
<dbReference type="InterPro" id="IPR049046">
    <property type="entry name" value="Beta-AFase-like_GH127_middle"/>
</dbReference>
<dbReference type="OrthoDB" id="654211at2759"/>
<dbReference type="Pfam" id="PF20736">
    <property type="entry name" value="Glyco_hydro127M"/>
    <property type="match status" value="1"/>
</dbReference>
<dbReference type="Pfam" id="PF07944">
    <property type="entry name" value="Beta-AFase-like_GH127_cat"/>
    <property type="match status" value="1"/>
</dbReference>
<evidence type="ECO:0000259" key="2">
    <source>
        <dbReference type="Pfam" id="PF20736"/>
    </source>
</evidence>
<dbReference type="RefSeq" id="XP_018693925.1">
    <property type="nucleotide sequence ID" value="XM_018837072.1"/>
</dbReference>
<dbReference type="GO" id="GO:0005975">
    <property type="term" value="P:carbohydrate metabolic process"/>
    <property type="evidence" value="ECO:0007669"/>
    <property type="project" value="InterPro"/>
</dbReference>
<feature type="domain" description="Non-reducing end beta-L-arabinofuranosidase-like GH127 C-terminal" evidence="3">
    <location>
        <begin position="540"/>
        <end position="652"/>
    </location>
</feature>
<sequence length="667" mass="75457">MAYPQETFTRTILSEGSLIARRRNAVASKTLFYQLKILKETGRYDAFRLRPHPSYDDPPVVWPIPNHILWESDVAKWIEGACYLLRDWKDPAVDSAVQELVDMIRGSILEDGGLNVHNTMVALGQRFTNLRDLHELYNAGHLIEAALAHNDFYQHNDLLDPILKYVELLCRTFGRDTERGQIPGYPGHPEIELALLRLYHRTRDPKHLKLAKFFITERGNPVGIYGRHYFRFEAHQRGENPHAILPSSGEPDALWYYQAHKPLVEQQTIEGHAVRAIYLLAAAADLVRLDPTSNAGLKDAVYRLWDNMVECKMYVTGGIGAVKQWKGFGPNYFLPQGTDEGGCHAETCAAIGVMMLAERILQYDLDRRFSDIMELSLYNAVLTSMSHDGTKFTDVNQLASSDQDPSKRDAWTASACCPANLLRLLGQIGGYVYTQTEEYPHQVNVHLYVPSAYEFTSGNKPATLYQTTTWPWEGKVVFGLSTISPLVTVSLALRIPGWATNWQLDPSPPSNDLQNGYLILSAEWLSDNRSFSLSIDISPRLVTPHPLTNQDTIAVVRGPVVYCVEDVDNPWVEDHFKTTLLDKESYFAEKLVDDETTGEYYVALSTKGARMLKTEGIRAYPSVPFDEAAKLDSSNIRELNFVPYFFKANRGGRGQARVGLRRWHDDL</sequence>
<evidence type="ECO:0000259" key="3">
    <source>
        <dbReference type="Pfam" id="PF20737"/>
    </source>
</evidence>
<gene>
    <name evidence="4" type="ORF">AYL99_05560</name>
</gene>
<proteinExistence type="predicted"/>
<organism evidence="4 5">
    <name type="scientific">Fonsecaea erecta</name>
    <dbReference type="NCBI Taxonomy" id="1367422"/>
    <lineage>
        <taxon>Eukaryota</taxon>
        <taxon>Fungi</taxon>
        <taxon>Dikarya</taxon>
        <taxon>Ascomycota</taxon>
        <taxon>Pezizomycotina</taxon>
        <taxon>Eurotiomycetes</taxon>
        <taxon>Chaetothyriomycetidae</taxon>
        <taxon>Chaetothyriales</taxon>
        <taxon>Herpotrichiellaceae</taxon>
        <taxon>Fonsecaea</taxon>
    </lineage>
</organism>
<dbReference type="InterPro" id="IPR049049">
    <property type="entry name" value="Beta-AFase-like_GH127_C"/>
</dbReference>
<dbReference type="Proteomes" id="UP000078343">
    <property type="component" value="Unassembled WGS sequence"/>
</dbReference>
<dbReference type="EMBL" id="LVYI01000004">
    <property type="protein sequence ID" value="OAP60558.1"/>
    <property type="molecule type" value="Genomic_DNA"/>
</dbReference>
<dbReference type="Pfam" id="PF20737">
    <property type="entry name" value="Glyco_hydro127C"/>
    <property type="match status" value="1"/>
</dbReference>
<protein>
    <submittedName>
        <fullName evidence="4">Uncharacterized protein</fullName>
    </submittedName>
</protein>
<dbReference type="SUPFAM" id="SSF48208">
    <property type="entry name" value="Six-hairpin glycosidases"/>
    <property type="match status" value="1"/>
</dbReference>
<dbReference type="PANTHER" id="PTHR43465:SF2">
    <property type="entry name" value="DUF1680 DOMAIN PROTEIN (AFU_ORTHOLOGUE AFUA_1G08910)"/>
    <property type="match status" value="1"/>
</dbReference>
<evidence type="ECO:0000313" key="5">
    <source>
        <dbReference type="Proteomes" id="UP000078343"/>
    </source>
</evidence>
<reference evidence="4 5" key="1">
    <citation type="submission" date="2016-04" db="EMBL/GenBank/DDBJ databases">
        <title>Draft genome of Fonsecaea erecta CBS 125763.</title>
        <authorList>
            <person name="Weiss V.A."/>
            <person name="Vicente V.A."/>
            <person name="Raittz R.T."/>
            <person name="Moreno L.F."/>
            <person name="De Souza E.M."/>
            <person name="Pedrosa F.O."/>
            <person name="Steffens M.B."/>
            <person name="Faoro H."/>
            <person name="Tadra-Sfeir M.Z."/>
            <person name="Najafzadeh M.J."/>
            <person name="Felipe M.S."/>
            <person name="Teixeira M."/>
            <person name="Sun J."/>
            <person name="Xi L."/>
            <person name="Gomes R."/>
            <person name="De Azevedo C.M."/>
            <person name="Salgado C.G."/>
            <person name="Da Silva M.B."/>
            <person name="Nascimento M.F."/>
            <person name="Queiroz-Telles F."/>
            <person name="Attili D.S."/>
            <person name="Gorbushina A."/>
        </authorList>
    </citation>
    <scope>NUCLEOTIDE SEQUENCE [LARGE SCALE GENOMIC DNA]</scope>
    <source>
        <strain evidence="4 5">CBS 125763</strain>
    </source>
</reference>
<feature type="domain" description="Non-reducing end beta-L-arabinofuranosidase-like GH127 middle" evidence="2">
    <location>
        <begin position="442"/>
        <end position="527"/>
    </location>
</feature>
<evidence type="ECO:0000259" key="1">
    <source>
        <dbReference type="Pfam" id="PF07944"/>
    </source>
</evidence>
<comment type="caution">
    <text evidence="4">The sequence shown here is derived from an EMBL/GenBank/DDBJ whole genome shotgun (WGS) entry which is preliminary data.</text>
</comment>
<dbReference type="InterPro" id="IPR012878">
    <property type="entry name" value="Beta-AFase-like_GH127_cat"/>
</dbReference>
<feature type="domain" description="Non-reducing end beta-L-arabinofuranosidase-like GH127 catalytic" evidence="1">
    <location>
        <begin position="20"/>
        <end position="428"/>
    </location>
</feature>